<feature type="transmembrane region" description="Helical" evidence="1">
    <location>
        <begin position="66"/>
        <end position="83"/>
    </location>
</feature>
<name>A0A1G1XW57_9BACT</name>
<proteinExistence type="predicted"/>
<evidence type="ECO:0000313" key="4">
    <source>
        <dbReference type="Proteomes" id="UP000176241"/>
    </source>
</evidence>
<feature type="transmembrane region" description="Helical" evidence="1">
    <location>
        <begin position="98"/>
        <end position="119"/>
    </location>
</feature>
<keyword evidence="1" id="KW-1133">Transmembrane helix</keyword>
<keyword evidence="1" id="KW-0812">Transmembrane</keyword>
<reference evidence="3 4" key="1">
    <citation type="journal article" date="2016" name="Nat. Commun.">
        <title>Thousands of microbial genomes shed light on interconnected biogeochemical processes in an aquifer system.</title>
        <authorList>
            <person name="Anantharaman K."/>
            <person name="Brown C.T."/>
            <person name="Hug L.A."/>
            <person name="Sharon I."/>
            <person name="Castelle C.J."/>
            <person name="Probst A.J."/>
            <person name="Thomas B.C."/>
            <person name="Singh A."/>
            <person name="Wilkins M.J."/>
            <person name="Karaoz U."/>
            <person name="Brodie E.L."/>
            <person name="Williams K.H."/>
            <person name="Hubbard S.S."/>
            <person name="Banfield J.F."/>
        </authorList>
    </citation>
    <scope>NUCLEOTIDE SEQUENCE [LARGE SCALE GENOMIC DNA]</scope>
</reference>
<dbReference type="Proteomes" id="UP000176241">
    <property type="component" value="Unassembled WGS sequence"/>
</dbReference>
<feature type="transmembrane region" description="Helical" evidence="1">
    <location>
        <begin position="42"/>
        <end position="59"/>
    </location>
</feature>
<dbReference type="EMBL" id="MHIC01000045">
    <property type="protein sequence ID" value="OGY43527.1"/>
    <property type="molecule type" value="Genomic_DNA"/>
</dbReference>
<accession>A0A1G1XW57</accession>
<dbReference type="AlphaFoldDB" id="A0A1G1XW57"/>
<dbReference type="NCBIfam" id="NF037970">
    <property type="entry name" value="vanZ_1"/>
    <property type="match status" value="1"/>
</dbReference>
<sequence>MKKIFLNWVLVIFWMAVIYYFSHQPNLGSGLEPLWDLIFRKIAHVAEYFVLAYLLFRAFQSHGFKPSKALIFTAILAIMYAGFDEWHQSFISMREGKILDVLVDSVGIFIFVILNFNIYGKNLSNSQPL</sequence>
<evidence type="ECO:0000259" key="2">
    <source>
        <dbReference type="Pfam" id="PF04892"/>
    </source>
</evidence>
<organism evidence="3 4">
    <name type="scientific">Candidatus Buchananbacteria bacterium RIFCSPHIGHO2_01_FULL_39_8</name>
    <dbReference type="NCBI Taxonomy" id="1797533"/>
    <lineage>
        <taxon>Bacteria</taxon>
        <taxon>Candidatus Buchananiibacteriota</taxon>
    </lineage>
</organism>
<feature type="domain" description="VanZ-like" evidence="2">
    <location>
        <begin position="8"/>
        <end position="114"/>
    </location>
</feature>
<gene>
    <name evidence="3" type="ORF">A2731_03805</name>
</gene>
<comment type="caution">
    <text evidence="3">The sequence shown here is derived from an EMBL/GenBank/DDBJ whole genome shotgun (WGS) entry which is preliminary data.</text>
</comment>
<dbReference type="Pfam" id="PF04892">
    <property type="entry name" value="VanZ"/>
    <property type="match status" value="1"/>
</dbReference>
<feature type="transmembrane region" description="Helical" evidence="1">
    <location>
        <begin position="5"/>
        <end position="22"/>
    </location>
</feature>
<keyword evidence="1" id="KW-0472">Membrane</keyword>
<protein>
    <recommendedName>
        <fullName evidence="2">VanZ-like domain-containing protein</fullName>
    </recommendedName>
</protein>
<dbReference type="STRING" id="1797533.A2731_03805"/>
<evidence type="ECO:0000313" key="3">
    <source>
        <dbReference type="EMBL" id="OGY43527.1"/>
    </source>
</evidence>
<dbReference type="InterPro" id="IPR006976">
    <property type="entry name" value="VanZ-like"/>
</dbReference>
<evidence type="ECO:0000256" key="1">
    <source>
        <dbReference type="SAM" id="Phobius"/>
    </source>
</evidence>